<accession>A0A8S1U1A3</accession>
<gene>
    <name evidence="2" type="ORF">PPENT_87.1.T0290038</name>
</gene>
<reference evidence="2" key="1">
    <citation type="submission" date="2021-01" db="EMBL/GenBank/DDBJ databases">
        <authorList>
            <consortium name="Genoscope - CEA"/>
            <person name="William W."/>
        </authorList>
    </citation>
    <scope>NUCLEOTIDE SEQUENCE</scope>
</reference>
<dbReference type="Proteomes" id="UP000689195">
    <property type="component" value="Unassembled WGS sequence"/>
</dbReference>
<sequence>MLTYAYNHESSNCNEELSLANQHQLILQALSSMPIQFQQKEKQLQIENTKLKSENIELQSQLNKIENKQQELINEIQDLRQLVKRVYQEGEIQIQYQKQKNQQLEYKNESLKKALVNLQNNLETFAQLKNLSRFFDDNEISQKSLNQNAQIQ</sequence>
<dbReference type="OrthoDB" id="306718at2759"/>
<proteinExistence type="predicted"/>
<comment type="caution">
    <text evidence="2">The sequence shown here is derived from an EMBL/GenBank/DDBJ whole genome shotgun (WGS) entry which is preliminary data.</text>
</comment>
<organism evidence="2 3">
    <name type="scientific">Paramecium pentaurelia</name>
    <dbReference type="NCBI Taxonomy" id="43138"/>
    <lineage>
        <taxon>Eukaryota</taxon>
        <taxon>Sar</taxon>
        <taxon>Alveolata</taxon>
        <taxon>Ciliophora</taxon>
        <taxon>Intramacronucleata</taxon>
        <taxon>Oligohymenophorea</taxon>
        <taxon>Peniculida</taxon>
        <taxon>Parameciidae</taxon>
        <taxon>Paramecium</taxon>
    </lineage>
</organism>
<evidence type="ECO:0000313" key="3">
    <source>
        <dbReference type="Proteomes" id="UP000689195"/>
    </source>
</evidence>
<dbReference type="EMBL" id="CAJJDO010000029">
    <property type="protein sequence ID" value="CAD8156526.1"/>
    <property type="molecule type" value="Genomic_DNA"/>
</dbReference>
<evidence type="ECO:0000256" key="1">
    <source>
        <dbReference type="SAM" id="Coils"/>
    </source>
</evidence>
<evidence type="ECO:0000313" key="2">
    <source>
        <dbReference type="EMBL" id="CAD8156526.1"/>
    </source>
</evidence>
<keyword evidence="3" id="KW-1185">Reference proteome</keyword>
<dbReference type="AlphaFoldDB" id="A0A8S1U1A3"/>
<protein>
    <submittedName>
        <fullName evidence="2">Uncharacterized protein</fullName>
    </submittedName>
</protein>
<name>A0A8S1U1A3_9CILI</name>
<keyword evidence="1" id="KW-0175">Coiled coil</keyword>
<feature type="coiled-coil region" evidence="1">
    <location>
        <begin position="41"/>
        <end position="128"/>
    </location>
</feature>